<proteinExistence type="predicted"/>
<sequence>MVAAVLRLRYRLLGNTLARSPWQLVGFVFGILGAVWVLGAVIAGLVAASILQGLDTARGIAVVGGSALLLGWALGPVLVAGADATVDAERLAPLPISSRQIMVALTGTGLTGIPGIATCIAALSSVVLWIRWPVAAIVAVPMAVIAVLTCVLVSRLVTTLSSGLSGRRRGREIVGTVVLGLVIMTGPITTGILSLLDAAGDLPTQLGTAGTVLGWTPIGAAWAVAGDVAAGSWLPALFKVVIAVGTLAALWFGWARALHASTGTRPVQTTKAVKAGTLGLFGVLPTGGVGATWARSLTGWLRDPRYLRQLIFVPLFPALFAFTGGVDGGGFGASAIIVAMTLAIAGYADVSYDGTAFAAVLSSGITGRVDRWGRVLGAASVGVPAVIVVAVVVAAVGGGWDHLPAVLGGALGLLLVGYGVSAVSSALIVVPVPRAGDSPFKTVPGQTFASGMLVFAVLGASLVLGAPALILAVVATATASASLGVVALVTGVVVGAGVIVAGVFIGGRILDRTGPSLLQRIKAFPI</sequence>
<evidence type="ECO:0000313" key="3">
    <source>
        <dbReference type="Proteomes" id="UP000031030"/>
    </source>
</evidence>
<feature type="transmembrane region" description="Helical" evidence="1">
    <location>
        <begin position="375"/>
        <end position="400"/>
    </location>
</feature>
<feature type="transmembrane region" description="Helical" evidence="1">
    <location>
        <begin position="236"/>
        <end position="255"/>
    </location>
</feature>
<dbReference type="Proteomes" id="UP000031030">
    <property type="component" value="Unassembled WGS sequence"/>
</dbReference>
<accession>A0A0B1ZYM7</accession>
<feature type="transmembrane region" description="Helical" evidence="1">
    <location>
        <begin position="306"/>
        <end position="324"/>
    </location>
</feature>
<protein>
    <recommendedName>
        <fullName evidence="4">Transporter</fullName>
    </recommendedName>
</protein>
<feature type="transmembrane region" description="Helical" evidence="1">
    <location>
        <begin position="129"/>
        <end position="153"/>
    </location>
</feature>
<feature type="transmembrane region" description="Helical" evidence="1">
    <location>
        <begin position="330"/>
        <end position="348"/>
    </location>
</feature>
<keyword evidence="1" id="KW-1133">Transmembrane helix</keyword>
<feature type="transmembrane region" description="Helical" evidence="1">
    <location>
        <begin position="202"/>
        <end position="224"/>
    </location>
</feature>
<keyword evidence="1" id="KW-0472">Membrane</keyword>
<dbReference type="AlphaFoldDB" id="A0A0B1ZYM7"/>
<feature type="transmembrane region" description="Helical" evidence="1">
    <location>
        <begin position="21"/>
        <end position="48"/>
    </location>
</feature>
<evidence type="ECO:0000313" key="2">
    <source>
        <dbReference type="EMBL" id="KHK95841.1"/>
    </source>
</evidence>
<evidence type="ECO:0008006" key="4">
    <source>
        <dbReference type="Google" id="ProtNLM"/>
    </source>
</evidence>
<feature type="transmembrane region" description="Helical" evidence="1">
    <location>
        <begin position="453"/>
        <end position="477"/>
    </location>
</feature>
<evidence type="ECO:0000256" key="1">
    <source>
        <dbReference type="SAM" id="Phobius"/>
    </source>
</evidence>
<feature type="transmembrane region" description="Helical" evidence="1">
    <location>
        <begin position="483"/>
        <end position="510"/>
    </location>
</feature>
<reference evidence="2 3" key="1">
    <citation type="submission" date="2014-11" db="EMBL/GenBank/DDBJ databases">
        <title>Genome sequence of Microbacterium mangrovi MUSC 115(T).</title>
        <authorList>
            <person name="Lee L.-H."/>
        </authorList>
    </citation>
    <scope>NUCLEOTIDE SEQUENCE [LARGE SCALE GENOMIC DNA]</scope>
    <source>
        <strain evidence="2 3">MUSC 115</strain>
    </source>
</reference>
<name>A0A0B1ZYM7_9MICO</name>
<gene>
    <name evidence="2" type="ORF">LK09_17585</name>
</gene>
<dbReference type="EMBL" id="JTDK01000018">
    <property type="protein sequence ID" value="KHK95841.1"/>
    <property type="molecule type" value="Genomic_DNA"/>
</dbReference>
<comment type="caution">
    <text evidence="2">The sequence shown here is derived from an EMBL/GenBank/DDBJ whole genome shotgun (WGS) entry which is preliminary data.</text>
</comment>
<dbReference type="OrthoDB" id="3261041at2"/>
<feature type="transmembrane region" description="Helical" evidence="1">
    <location>
        <begin position="406"/>
        <end position="432"/>
    </location>
</feature>
<feature type="transmembrane region" description="Helical" evidence="1">
    <location>
        <begin position="101"/>
        <end position="123"/>
    </location>
</feature>
<feature type="transmembrane region" description="Helical" evidence="1">
    <location>
        <begin position="173"/>
        <end position="196"/>
    </location>
</feature>
<dbReference type="STRING" id="1348253.LK09_17585"/>
<feature type="transmembrane region" description="Helical" evidence="1">
    <location>
        <begin position="275"/>
        <end position="294"/>
    </location>
</feature>
<keyword evidence="1" id="KW-0812">Transmembrane</keyword>
<dbReference type="RefSeq" id="WP_039402497.1">
    <property type="nucleotide sequence ID" value="NZ_JTDK01000018.1"/>
</dbReference>
<keyword evidence="3" id="KW-1185">Reference proteome</keyword>
<organism evidence="2 3">
    <name type="scientific">Microbacterium mangrovi</name>
    <dbReference type="NCBI Taxonomy" id="1348253"/>
    <lineage>
        <taxon>Bacteria</taxon>
        <taxon>Bacillati</taxon>
        <taxon>Actinomycetota</taxon>
        <taxon>Actinomycetes</taxon>
        <taxon>Micrococcales</taxon>
        <taxon>Microbacteriaceae</taxon>
        <taxon>Microbacterium</taxon>
    </lineage>
</organism>
<feature type="transmembrane region" description="Helical" evidence="1">
    <location>
        <begin position="60"/>
        <end position="80"/>
    </location>
</feature>